<dbReference type="GO" id="GO:0071513">
    <property type="term" value="C:phosphopantothenoylcysteine decarboxylase complex"/>
    <property type="evidence" value="ECO:0007669"/>
    <property type="project" value="TreeGrafter"/>
</dbReference>
<proteinExistence type="inferred from homology"/>
<dbReference type="Proteomes" id="UP000596145">
    <property type="component" value="Chromosome"/>
</dbReference>
<dbReference type="GO" id="GO:0015941">
    <property type="term" value="P:pantothenate catabolic process"/>
    <property type="evidence" value="ECO:0007669"/>
    <property type="project" value="InterPro"/>
</dbReference>
<evidence type="ECO:0000259" key="5">
    <source>
        <dbReference type="Pfam" id="PF02441"/>
    </source>
</evidence>
<dbReference type="Gene3D" id="3.40.50.10300">
    <property type="entry name" value="CoaB-like"/>
    <property type="match status" value="1"/>
</dbReference>
<keyword evidence="1 3" id="KW-0210">Decarboxylase</keyword>
<keyword evidence="2 3" id="KW-0456">Lyase</keyword>
<protein>
    <recommendedName>
        <fullName evidence="3">Coenzyme A biosynthesis bifunctional protein CoaBC</fullName>
    </recommendedName>
    <alternativeName>
        <fullName evidence="3">DNA/pantothenate metabolism flavoprotein</fullName>
    </alternativeName>
    <alternativeName>
        <fullName evidence="3">Phosphopantothenoylcysteine synthetase/decarboxylase</fullName>
        <shortName evidence="3">PPCS-PPCDC</shortName>
    </alternativeName>
    <domain>
        <recommendedName>
            <fullName evidence="3">Phosphopantothenoylcysteine decarboxylase</fullName>
            <shortName evidence="3">PPC decarboxylase</shortName>
            <shortName evidence="3">PPC-DC</shortName>
            <ecNumber evidence="3">4.1.1.36</ecNumber>
        </recommendedName>
        <alternativeName>
            <fullName evidence="3">CoaC</fullName>
        </alternativeName>
    </domain>
    <domain>
        <recommendedName>
            <fullName evidence="3">Phosphopantothenate--cysteine ligase</fullName>
            <ecNumber evidence="3">6.3.2.5</ecNumber>
        </recommendedName>
        <alternativeName>
            <fullName evidence="3">CoaB</fullName>
        </alternativeName>
        <alternativeName>
            <fullName evidence="3">Phosphopantothenoylcysteine synthetase</fullName>
            <shortName evidence="3">PPC synthetase</shortName>
            <shortName evidence="3">PPC-S</shortName>
        </alternativeName>
    </domain>
</protein>
<reference evidence="7 8" key="1">
    <citation type="submission" date="2020-12" db="EMBL/GenBank/DDBJ databases">
        <title>FDA dAtabase for Regulatory Grade micrObial Sequences (FDA-ARGOS): Supporting development and validation of Infectious Disease Dx tests.</title>
        <authorList>
            <person name="Sproer C."/>
            <person name="Gronow S."/>
            <person name="Severitt S."/>
            <person name="Schroder I."/>
            <person name="Tallon L."/>
            <person name="Sadzewicz L."/>
            <person name="Zhao X."/>
            <person name="Boylan J."/>
            <person name="Ott S."/>
            <person name="Bowen H."/>
            <person name="Vavikolanu K."/>
            <person name="Mehta A."/>
            <person name="Aluvathingal J."/>
            <person name="Nadendla S."/>
            <person name="Lowell S."/>
            <person name="Myers T."/>
            <person name="Yan Y."/>
            <person name="Sichtig H."/>
        </authorList>
    </citation>
    <scope>NUCLEOTIDE SEQUENCE [LARGE SCALE GENOMIC DNA]</scope>
    <source>
        <strain evidence="7 8">FDAARGOS_1053</strain>
    </source>
</reference>
<comment type="similarity">
    <text evidence="3 4">In the C-terminal section; belongs to the PPC synthetase family.</text>
</comment>
<dbReference type="RefSeq" id="WP_084036314.1">
    <property type="nucleotide sequence ID" value="NZ_CP066007.1"/>
</dbReference>
<dbReference type="PANTHER" id="PTHR14359:SF6">
    <property type="entry name" value="PHOSPHOPANTOTHENOYLCYSTEINE DECARBOXYLASE"/>
    <property type="match status" value="1"/>
</dbReference>
<dbReference type="InterPro" id="IPR007085">
    <property type="entry name" value="DNA/pantothenate-metab_flavo_C"/>
</dbReference>
<keyword evidence="3" id="KW-0479">Metal-binding</keyword>
<dbReference type="SUPFAM" id="SSF52507">
    <property type="entry name" value="Homo-oligomeric flavin-containing Cys decarboxylases, HFCD"/>
    <property type="match status" value="1"/>
</dbReference>
<dbReference type="AlphaFoldDB" id="A0A7T4JUB1"/>
<evidence type="ECO:0000256" key="3">
    <source>
        <dbReference type="HAMAP-Rule" id="MF_02225"/>
    </source>
</evidence>
<dbReference type="GeneID" id="92760139"/>
<dbReference type="GO" id="GO:0015937">
    <property type="term" value="P:coenzyme A biosynthetic process"/>
    <property type="evidence" value="ECO:0007669"/>
    <property type="project" value="UniProtKB-UniRule"/>
</dbReference>
<feature type="region of interest" description="Phosphopantothenate--cysteine ligase" evidence="3">
    <location>
        <begin position="214"/>
        <end position="434"/>
    </location>
</feature>
<feature type="binding site" evidence="3">
    <location>
        <position position="303"/>
    </location>
    <ligand>
        <name>CTP</name>
        <dbReference type="ChEBI" id="CHEBI:37563"/>
    </ligand>
</feature>
<comment type="function">
    <text evidence="3">Catalyzes two sequential steps in the biosynthesis of coenzyme A. In the first step cysteine is conjugated to 4'-phosphopantothenate to form 4-phosphopantothenoylcysteine. In the second step the latter compound is decarboxylated to form 4'-phosphopantotheine.</text>
</comment>
<feature type="binding site" evidence="3">
    <location>
        <position position="369"/>
    </location>
    <ligand>
        <name>CTP</name>
        <dbReference type="ChEBI" id="CHEBI:37563"/>
    </ligand>
</feature>
<keyword evidence="3 4" id="KW-0285">Flavoprotein</keyword>
<dbReference type="NCBIfam" id="TIGR00521">
    <property type="entry name" value="coaBC_dfp"/>
    <property type="match status" value="1"/>
</dbReference>
<feature type="region of interest" description="Phosphopantothenoylcysteine decarboxylase" evidence="3">
    <location>
        <begin position="1"/>
        <end position="213"/>
    </location>
</feature>
<accession>A0A7T4JUB1</accession>
<evidence type="ECO:0000313" key="8">
    <source>
        <dbReference type="Proteomes" id="UP000596145"/>
    </source>
</evidence>
<organism evidence="7 8">
    <name type="scientific">Corynebacterium glucuronolyticum</name>
    <dbReference type="NCBI Taxonomy" id="39791"/>
    <lineage>
        <taxon>Bacteria</taxon>
        <taxon>Bacillati</taxon>
        <taxon>Actinomycetota</taxon>
        <taxon>Actinomycetes</taxon>
        <taxon>Mycobacteriales</taxon>
        <taxon>Corynebacteriaceae</taxon>
        <taxon>Corynebacterium</taxon>
    </lineage>
</organism>
<feature type="binding site" evidence="3">
    <location>
        <position position="351"/>
    </location>
    <ligand>
        <name>CTP</name>
        <dbReference type="ChEBI" id="CHEBI:37563"/>
    </ligand>
</feature>
<dbReference type="GO" id="GO:0046872">
    <property type="term" value="F:metal ion binding"/>
    <property type="evidence" value="ECO:0007669"/>
    <property type="project" value="UniProtKB-KW"/>
</dbReference>
<evidence type="ECO:0000259" key="6">
    <source>
        <dbReference type="Pfam" id="PF04127"/>
    </source>
</evidence>
<feature type="binding site" evidence="3">
    <location>
        <begin position="333"/>
        <end position="336"/>
    </location>
    <ligand>
        <name>CTP</name>
        <dbReference type="ChEBI" id="CHEBI:37563"/>
    </ligand>
</feature>
<feature type="domain" description="Flavoprotein" evidence="5">
    <location>
        <begin position="29"/>
        <end position="194"/>
    </location>
</feature>
<evidence type="ECO:0000256" key="1">
    <source>
        <dbReference type="ARBA" id="ARBA00022793"/>
    </source>
</evidence>
<dbReference type="OrthoDB" id="9802554at2"/>
<comment type="pathway">
    <text evidence="3 4">Cofactor biosynthesis; coenzyme A biosynthesis; CoA from (R)-pantothenate: step 3/5.</text>
</comment>
<dbReference type="InterPro" id="IPR036551">
    <property type="entry name" value="Flavin_trans-like"/>
</dbReference>
<comment type="pathway">
    <text evidence="3 4">Cofactor biosynthesis; coenzyme A biosynthesis; CoA from (R)-pantothenate: step 2/5.</text>
</comment>
<dbReference type="InterPro" id="IPR003382">
    <property type="entry name" value="Flavoprotein"/>
</dbReference>
<feature type="binding site" evidence="3">
    <location>
        <position position="373"/>
    </location>
    <ligand>
        <name>CTP</name>
        <dbReference type="ChEBI" id="CHEBI:37563"/>
    </ligand>
</feature>
<dbReference type="PANTHER" id="PTHR14359">
    <property type="entry name" value="HOMO-OLIGOMERIC FLAVIN CONTAINING CYS DECARBOXYLASE FAMILY"/>
    <property type="match status" value="1"/>
</dbReference>
<evidence type="ECO:0000313" key="7">
    <source>
        <dbReference type="EMBL" id="QQB45675.1"/>
    </source>
</evidence>
<dbReference type="EC" id="6.3.2.5" evidence="3"/>
<dbReference type="UniPathway" id="UPA00241">
    <property type="reaction ID" value="UER00353"/>
</dbReference>
<feature type="domain" description="DNA/pantothenate metabolism flavoprotein C-terminal" evidence="6">
    <location>
        <begin position="209"/>
        <end position="426"/>
    </location>
</feature>
<dbReference type="InterPro" id="IPR035929">
    <property type="entry name" value="CoaB-like_sf"/>
</dbReference>
<sequence length="434" mass="46232">MFGALLKGEFVSTSAVHRDGQESLPTPANIIVGVTGGIAAYKACQVIRDFTKMGHNVTVVPTPNALNFVGKVTFEALSGNPVTTSVFEAVDEVRHVSLGQNADLVVIVPATADFLSRLAHGRADDLLTATCLVATCPIVVAPAMHTEMWRNKAVQENVSLLRDHGVTVLDPAIGRLTGPDSGAGRLPEPQQIEQLALARLGGVEFHRNLEGIRVLISAGGTREDLDPVRYIGNRSSGKQGFALAEVAAQRGAKVTVVAASTEALPDPLTATMVHVRSARELKAAMEENMSRSDVIIMAAAVADYRPASESETKMKKGSEAERNLSSLEMTENPDILRGLVEQRDHQILVGFAAETGDSTHTPLEHGLAKTKRKGCDLLMCNEVGRNKTFGSSSNSGWLIDKAGGYKEIETASKYVVAGQILDAVATLAPHHLHV</sequence>
<dbReference type="InterPro" id="IPR005252">
    <property type="entry name" value="CoaBC"/>
</dbReference>
<keyword evidence="3" id="KW-0460">Magnesium</keyword>
<comment type="cofactor">
    <cofactor evidence="3">
        <name>Mg(2+)</name>
        <dbReference type="ChEBI" id="CHEBI:18420"/>
    </cofactor>
</comment>
<dbReference type="Pfam" id="PF02441">
    <property type="entry name" value="Flavoprotein"/>
    <property type="match status" value="1"/>
</dbReference>
<dbReference type="GO" id="GO:0004632">
    <property type="term" value="F:phosphopantothenate--cysteine ligase activity"/>
    <property type="evidence" value="ECO:0007669"/>
    <property type="project" value="UniProtKB-UniRule"/>
</dbReference>
<keyword evidence="3 4" id="KW-0288">FMN</keyword>
<dbReference type="HAMAP" id="MF_02225">
    <property type="entry name" value="CoaBC"/>
    <property type="match status" value="1"/>
</dbReference>
<dbReference type="Pfam" id="PF04127">
    <property type="entry name" value="DFP"/>
    <property type="match status" value="1"/>
</dbReference>
<name>A0A7T4JUB1_9CORY</name>
<keyword evidence="3" id="KW-0511">Multifunctional enzyme</keyword>
<evidence type="ECO:0000256" key="4">
    <source>
        <dbReference type="RuleBase" id="RU364078"/>
    </source>
</evidence>
<keyword evidence="3 4" id="KW-0436">Ligase</keyword>
<comment type="catalytic activity">
    <reaction evidence="3 4">
        <text>N-[(R)-4-phosphopantothenoyl]-L-cysteine + H(+) = (R)-4'-phosphopantetheine + CO2</text>
        <dbReference type="Rhea" id="RHEA:16793"/>
        <dbReference type="ChEBI" id="CHEBI:15378"/>
        <dbReference type="ChEBI" id="CHEBI:16526"/>
        <dbReference type="ChEBI" id="CHEBI:59458"/>
        <dbReference type="ChEBI" id="CHEBI:61723"/>
        <dbReference type="EC" id="4.1.1.36"/>
    </reaction>
</comment>
<dbReference type="GO" id="GO:0004633">
    <property type="term" value="F:phosphopantothenoylcysteine decarboxylase activity"/>
    <property type="evidence" value="ECO:0007669"/>
    <property type="project" value="UniProtKB-UniRule"/>
</dbReference>
<evidence type="ECO:0000256" key="2">
    <source>
        <dbReference type="ARBA" id="ARBA00023239"/>
    </source>
</evidence>
<dbReference type="EC" id="4.1.1.36" evidence="3"/>
<comment type="function">
    <text evidence="4">Catalyzes two steps in the biosynthesis of coenzyme A. In the first step cysteine is conjugated to 4'-phosphopantothenate to form 4-phosphopantothenoylcysteine, in the latter compound is decarboxylated to form 4'-phosphopantotheine.</text>
</comment>
<comment type="cofactor">
    <cofactor evidence="3">
        <name>FMN</name>
        <dbReference type="ChEBI" id="CHEBI:58210"/>
    </cofactor>
    <text evidence="3">Binds 1 FMN per subunit.</text>
</comment>
<feature type="binding site" evidence="3">
    <location>
        <position position="313"/>
    </location>
    <ligand>
        <name>CTP</name>
        <dbReference type="ChEBI" id="CHEBI:37563"/>
    </ligand>
</feature>
<dbReference type="GO" id="GO:0010181">
    <property type="term" value="F:FMN binding"/>
    <property type="evidence" value="ECO:0007669"/>
    <property type="project" value="UniProtKB-UniRule"/>
</dbReference>
<dbReference type="EMBL" id="CP066007">
    <property type="protein sequence ID" value="QQB45675.1"/>
    <property type="molecule type" value="Genomic_DNA"/>
</dbReference>
<dbReference type="Gene3D" id="3.40.50.1950">
    <property type="entry name" value="Flavin prenyltransferase-like"/>
    <property type="match status" value="1"/>
</dbReference>
<dbReference type="SUPFAM" id="SSF102645">
    <property type="entry name" value="CoaB-like"/>
    <property type="match status" value="1"/>
</dbReference>
<comment type="catalytic activity">
    <reaction evidence="3 4">
        <text>(R)-4'-phosphopantothenate + L-cysteine + CTP = N-[(R)-4-phosphopantothenoyl]-L-cysteine + CMP + diphosphate + H(+)</text>
        <dbReference type="Rhea" id="RHEA:19397"/>
        <dbReference type="ChEBI" id="CHEBI:10986"/>
        <dbReference type="ChEBI" id="CHEBI:15378"/>
        <dbReference type="ChEBI" id="CHEBI:33019"/>
        <dbReference type="ChEBI" id="CHEBI:35235"/>
        <dbReference type="ChEBI" id="CHEBI:37563"/>
        <dbReference type="ChEBI" id="CHEBI:59458"/>
        <dbReference type="ChEBI" id="CHEBI:60377"/>
        <dbReference type="EC" id="6.3.2.5"/>
    </reaction>
</comment>
<comment type="similarity">
    <text evidence="3 4">In the N-terminal section; belongs to the HFCD (homo-oligomeric flavin containing Cys decarboxylase) superfamily.</text>
</comment>
<comment type="caution">
    <text evidence="3">Lacks conserved residue(s) required for the propagation of feature annotation.</text>
</comment>
<gene>
    <name evidence="3 7" type="primary">coaBC</name>
    <name evidence="7" type="ORF">I6I10_09215</name>
</gene>